<dbReference type="SUPFAM" id="SSF53822">
    <property type="entry name" value="Periplasmic binding protein-like I"/>
    <property type="match status" value="1"/>
</dbReference>
<dbReference type="InterPro" id="IPR010982">
    <property type="entry name" value="Lambda_DNA-bd_dom_sf"/>
</dbReference>
<evidence type="ECO:0000259" key="4">
    <source>
        <dbReference type="PROSITE" id="PS50932"/>
    </source>
</evidence>
<dbReference type="SUPFAM" id="SSF47413">
    <property type="entry name" value="lambda repressor-like DNA-binding domains"/>
    <property type="match status" value="1"/>
</dbReference>
<protein>
    <submittedName>
        <fullName evidence="5">LacI family DNA-binding transcriptional regulator</fullName>
    </submittedName>
</protein>
<keyword evidence="6" id="KW-1185">Reference proteome</keyword>
<evidence type="ECO:0000256" key="2">
    <source>
        <dbReference type="ARBA" id="ARBA00023125"/>
    </source>
</evidence>
<accession>A0A849BP69</accession>
<dbReference type="InterPro" id="IPR028082">
    <property type="entry name" value="Peripla_BP_I"/>
</dbReference>
<evidence type="ECO:0000313" key="6">
    <source>
        <dbReference type="Proteomes" id="UP000555552"/>
    </source>
</evidence>
<dbReference type="GO" id="GO:0003700">
    <property type="term" value="F:DNA-binding transcription factor activity"/>
    <property type="evidence" value="ECO:0007669"/>
    <property type="project" value="TreeGrafter"/>
</dbReference>
<dbReference type="CDD" id="cd01392">
    <property type="entry name" value="HTH_LacI"/>
    <property type="match status" value="1"/>
</dbReference>
<dbReference type="InterPro" id="IPR046335">
    <property type="entry name" value="LacI/GalR-like_sensor"/>
</dbReference>
<dbReference type="Pfam" id="PF13377">
    <property type="entry name" value="Peripla_BP_3"/>
    <property type="match status" value="1"/>
</dbReference>
<comment type="caution">
    <text evidence="5">The sequence shown here is derived from an EMBL/GenBank/DDBJ whole genome shotgun (WGS) entry which is preliminary data.</text>
</comment>
<proteinExistence type="predicted"/>
<dbReference type="InterPro" id="IPR000843">
    <property type="entry name" value="HTH_LacI"/>
</dbReference>
<evidence type="ECO:0000313" key="5">
    <source>
        <dbReference type="EMBL" id="NNH22374.1"/>
    </source>
</evidence>
<dbReference type="PANTHER" id="PTHR30146:SF109">
    <property type="entry name" value="HTH-TYPE TRANSCRIPTIONAL REGULATOR GALS"/>
    <property type="match status" value="1"/>
</dbReference>
<dbReference type="EMBL" id="JABEMA010000037">
    <property type="protein sequence ID" value="NNH22374.1"/>
    <property type="molecule type" value="Genomic_DNA"/>
</dbReference>
<sequence>MSVEDGRATATLDSVARTAGVSRATASRVLTGSPRVSDDARERVLAAAASLSYVPNAAARALVTRRSDAVAFVVCEREERFFSDPFFASVLKGAHRVVAASRRQLVFAVVASEDDRERLVRFAAGGHVDAAIFLSVHAGETAPAQLRERGVPVVLVGRPPEGVTDDVPRADTDNVAGGLAAAEHVLGRGRRRLGVITGPLDMPSAEDRLEGVRRAVVAAGGAVGAPGGPAPAGEPSVAVVEGDYTTEGGRRAASALLERVPGLDAVLAQNDLMAVGALGLLRERGLVVPDDVAVVGYDDIPLASAVQPALTTVRQPLEELGRESATLAVALAVGGVDEGRGGSVLRPRLVVRSSS</sequence>
<dbReference type="PROSITE" id="PS50932">
    <property type="entry name" value="HTH_LACI_2"/>
    <property type="match status" value="1"/>
</dbReference>
<dbReference type="Pfam" id="PF00356">
    <property type="entry name" value="LacI"/>
    <property type="match status" value="1"/>
</dbReference>
<dbReference type="Gene3D" id="3.40.50.2300">
    <property type="match status" value="2"/>
</dbReference>
<dbReference type="Gene3D" id="1.10.260.40">
    <property type="entry name" value="lambda repressor-like DNA-binding domains"/>
    <property type="match status" value="1"/>
</dbReference>
<reference evidence="5 6" key="1">
    <citation type="submission" date="2020-05" db="EMBL/GenBank/DDBJ databases">
        <title>MicrobeNet Type strains.</title>
        <authorList>
            <person name="Nicholson A.C."/>
        </authorList>
    </citation>
    <scope>NUCLEOTIDE SEQUENCE [LARGE SCALE GENOMIC DNA]</scope>
    <source>
        <strain evidence="5 6">JCM 14547</strain>
    </source>
</reference>
<dbReference type="CDD" id="cd06267">
    <property type="entry name" value="PBP1_LacI_sugar_binding-like"/>
    <property type="match status" value="1"/>
</dbReference>
<dbReference type="AlphaFoldDB" id="A0A849BP69"/>
<gene>
    <name evidence="5" type="ORF">HLB09_04580</name>
</gene>
<dbReference type="Proteomes" id="UP000555552">
    <property type="component" value="Unassembled WGS sequence"/>
</dbReference>
<name>A0A849BP69_9ACTN</name>
<dbReference type="PANTHER" id="PTHR30146">
    <property type="entry name" value="LACI-RELATED TRANSCRIPTIONAL REPRESSOR"/>
    <property type="match status" value="1"/>
</dbReference>
<keyword evidence="1" id="KW-0805">Transcription regulation</keyword>
<feature type="domain" description="HTH lacI-type" evidence="4">
    <location>
        <begin position="10"/>
        <end position="64"/>
    </location>
</feature>
<keyword evidence="3" id="KW-0804">Transcription</keyword>
<keyword evidence="2 5" id="KW-0238">DNA-binding</keyword>
<dbReference type="GO" id="GO:0000976">
    <property type="term" value="F:transcription cis-regulatory region binding"/>
    <property type="evidence" value="ECO:0007669"/>
    <property type="project" value="TreeGrafter"/>
</dbReference>
<evidence type="ECO:0000256" key="1">
    <source>
        <dbReference type="ARBA" id="ARBA00023015"/>
    </source>
</evidence>
<organism evidence="5 6">
    <name type="scientific">Pseudokineococcus marinus</name>
    <dbReference type="NCBI Taxonomy" id="351215"/>
    <lineage>
        <taxon>Bacteria</taxon>
        <taxon>Bacillati</taxon>
        <taxon>Actinomycetota</taxon>
        <taxon>Actinomycetes</taxon>
        <taxon>Kineosporiales</taxon>
        <taxon>Kineosporiaceae</taxon>
        <taxon>Pseudokineococcus</taxon>
    </lineage>
</organism>
<evidence type="ECO:0000256" key="3">
    <source>
        <dbReference type="ARBA" id="ARBA00023163"/>
    </source>
</evidence>
<dbReference type="RefSeq" id="WP_171202222.1">
    <property type="nucleotide sequence ID" value="NZ_BAAANP010000026.1"/>
</dbReference>
<dbReference type="SMART" id="SM00354">
    <property type="entry name" value="HTH_LACI"/>
    <property type="match status" value="1"/>
</dbReference>